<sequence length="164" mass="18914">MKKNRGWTIKDLSNKGFREVNGVFHAPGTAPAIAKIVSKPLSCVRKKPKSDKEFPESVKKLPKLDLFLILVKQELGIDLNPEYRFYSERRWLFDYAYVEYKIAIEVEGGIWMEGGGAHSRPANIIRDMEKYTRSNVMGWKVIRRTPQQLMSAETIELIKEAINN</sequence>
<accession>A0A2T0U0S1</accession>
<name>A0A2T0U0S1_9SPHI</name>
<proteinExistence type="predicted"/>
<organism evidence="1 2">
    <name type="scientific">Arcticibacter pallidicorallinus</name>
    <dbReference type="NCBI Taxonomy" id="1259464"/>
    <lineage>
        <taxon>Bacteria</taxon>
        <taxon>Pseudomonadati</taxon>
        <taxon>Bacteroidota</taxon>
        <taxon>Sphingobacteriia</taxon>
        <taxon>Sphingobacteriales</taxon>
        <taxon>Sphingobacteriaceae</taxon>
        <taxon>Arcticibacter</taxon>
    </lineage>
</organism>
<keyword evidence="2" id="KW-1185">Reference proteome</keyword>
<reference evidence="1 2" key="1">
    <citation type="submission" date="2018-03" db="EMBL/GenBank/DDBJ databases">
        <title>Genomic Encyclopedia of Type Strains, Phase III (KMG-III): the genomes of soil and plant-associated and newly described type strains.</title>
        <authorList>
            <person name="Whitman W."/>
        </authorList>
    </citation>
    <scope>NUCLEOTIDE SEQUENCE [LARGE SCALE GENOMIC DNA]</scope>
    <source>
        <strain evidence="1 2">CGMCC 1.9313</strain>
    </source>
</reference>
<dbReference type="AlphaFoldDB" id="A0A2T0U0S1"/>
<evidence type="ECO:0000313" key="2">
    <source>
        <dbReference type="Proteomes" id="UP000238034"/>
    </source>
</evidence>
<dbReference type="Gene3D" id="3.40.960.10">
    <property type="entry name" value="VSR Endonuclease"/>
    <property type="match status" value="1"/>
</dbReference>
<dbReference type="Proteomes" id="UP000238034">
    <property type="component" value="Unassembled WGS sequence"/>
</dbReference>
<evidence type="ECO:0000313" key="1">
    <source>
        <dbReference type="EMBL" id="PRY51504.1"/>
    </source>
</evidence>
<dbReference type="RefSeq" id="WP_106293812.1">
    <property type="nucleotide sequence ID" value="NZ_PVTH01000007.1"/>
</dbReference>
<evidence type="ECO:0008006" key="3">
    <source>
        <dbReference type="Google" id="ProtNLM"/>
    </source>
</evidence>
<gene>
    <name evidence="1" type="ORF">B0I27_10790</name>
</gene>
<dbReference type="OrthoDB" id="583593at2"/>
<protein>
    <recommendedName>
        <fullName evidence="3">Very-short-patch-repair endonuclease</fullName>
    </recommendedName>
</protein>
<comment type="caution">
    <text evidence="1">The sequence shown here is derived from an EMBL/GenBank/DDBJ whole genome shotgun (WGS) entry which is preliminary data.</text>
</comment>
<dbReference type="EMBL" id="PVTH01000007">
    <property type="protein sequence ID" value="PRY51504.1"/>
    <property type="molecule type" value="Genomic_DNA"/>
</dbReference>